<evidence type="ECO:0000313" key="1">
    <source>
        <dbReference type="EMBL" id="KAF2716347.1"/>
    </source>
</evidence>
<organism evidence="1 2">
    <name type="scientific">Polychaeton citri CBS 116435</name>
    <dbReference type="NCBI Taxonomy" id="1314669"/>
    <lineage>
        <taxon>Eukaryota</taxon>
        <taxon>Fungi</taxon>
        <taxon>Dikarya</taxon>
        <taxon>Ascomycota</taxon>
        <taxon>Pezizomycotina</taxon>
        <taxon>Dothideomycetes</taxon>
        <taxon>Dothideomycetidae</taxon>
        <taxon>Capnodiales</taxon>
        <taxon>Capnodiaceae</taxon>
        <taxon>Polychaeton</taxon>
    </lineage>
</organism>
<dbReference type="Proteomes" id="UP000799441">
    <property type="component" value="Unassembled WGS sequence"/>
</dbReference>
<dbReference type="EMBL" id="MU003880">
    <property type="protein sequence ID" value="KAF2716347.1"/>
    <property type="molecule type" value="Genomic_DNA"/>
</dbReference>
<dbReference type="AlphaFoldDB" id="A0A9P4Q1J0"/>
<evidence type="ECO:0008006" key="3">
    <source>
        <dbReference type="Google" id="ProtNLM"/>
    </source>
</evidence>
<sequence length="247" mass="25879">MPDENVVITVTVDRNGQTCSNTANSTPRTYTSVSTFITNDTTSTSIFSTVFPYAPLSSSYVPLASASTSPPLSLSTSSSISATPAATFAPFTSQSKYHCSNDVCKHASPEQNGPCLSASDNSTLYAITCGVSVEGLAAFTPSIPRALHEKRSWAETLTDCLGRCDKSEACDAVTYYSQNCVVYDSVVGWADGAEGSLSAVKMANCDAKGGCPGRKGGSSSIAMPRFSYVPTPSIRVPLRDLVNSGIE</sequence>
<reference evidence="1" key="1">
    <citation type="journal article" date="2020" name="Stud. Mycol.">
        <title>101 Dothideomycetes genomes: a test case for predicting lifestyles and emergence of pathogens.</title>
        <authorList>
            <person name="Haridas S."/>
            <person name="Albert R."/>
            <person name="Binder M."/>
            <person name="Bloem J."/>
            <person name="Labutti K."/>
            <person name="Salamov A."/>
            <person name="Andreopoulos B."/>
            <person name="Baker S."/>
            <person name="Barry K."/>
            <person name="Bills G."/>
            <person name="Bluhm B."/>
            <person name="Cannon C."/>
            <person name="Castanera R."/>
            <person name="Culley D."/>
            <person name="Daum C."/>
            <person name="Ezra D."/>
            <person name="Gonzalez J."/>
            <person name="Henrissat B."/>
            <person name="Kuo A."/>
            <person name="Liang C."/>
            <person name="Lipzen A."/>
            <person name="Lutzoni F."/>
            <person name="Magnuson J."/>
            <person name="Mondo S."/>
            <person name="Nolan M."/>
            <person name="Ohm R."/>
            <person name="Pangilinan J."/>
            <person name="Park H.-J."/>
            <person name="Ramirez L."/>
            <person name="Alfaro M."/>
            <person name="Sun H."/>
            <person name="Tritt A."/>
            <person name="Yoshinaga Y."/>
            <person name="Zwiers L.-H."/>
            <person name="Turgeon B."/>
            <person name="Goodwin S."/>
            <person name="Spatafora J."/>
            <person name="Crous P."/>
            <person name="Grigoriev I."/>
        </authorList>
    </citation>
    <scope>NUCLEOTIDE SEQUENCE</scope>
    <source>
        <strain evidence="1">CBS 116435</strain>
    </source>
</reference>
<name>A0A9P4Q1J0_9PEZI</name>
<gene>
    <name evidence="1" type="ORF">K431DRAFT_289493</name>
</gene>
<proteinExistence type="predicted"/>
<evidence type="ECO:0000313" key="2">
    <source>
        <dbReference type="Proteomes" id="UP000799441"/>
    </source>
</evidence>
<comment type="caution">
    <text evidence="1">The sequence shown here is derived from an EMBL/GenBank/DDBJ whole genome shotgun (WGS) entry which is preliminary data.</text>
</comment>
<accession>A0A9P4Q1J0</accession>
<protein>
    <recommendedName>
        <fullName evidence="3">Apple domain-containing protein</fullName>
    </recommendedName>
</protein>
<keyword evidence="2" id="KW-1185">Reference proteome</keyword>